<keyword evidence="2" id="KW-1185">Reference proteome</keyword>
<comment type="caution">
    <text evidence="1">The sequence shown here is derived from an EMBL/GenBank/DDBJ whole genome shotgun (WGS) entry which is preliminary data.</text>
</comment>
<protein>
    <submittedName>
        <fullName evidence="1">Bifunctional metallophosphatase/5'-nucleotidase</fullName>
    </submittedName>
</protein>
<evidence type="ECO:0000313" key="1">
    <source>
        <dbReference type="EMBL" id="TGX82688.1"/>
    </source>
</evidence>
<gene>
    <name evidence="1" type="ORF">E5358_06510</name>
</gene>
<evidence type="ECO:0000313" key="2">
    <source>
        <dbReference type="Proteomes" id="UP000308886"/>
    </source>
</evidence>
<name>A0AC61QSA1_9BACT</name>
<dbReference type="EMBL" id="SRZC01000008">
    <property type="protein sequence ID" value="TGX82688.1"/>
    <property type="molecule type" value="Genomic_DNA"/>
</dbReference>
<dbReference type="Proteomes" id="UP000308886">
    <property type="component" value="Unassembled WGS sequence"/>
</dbReference>
<accession>A0AC61QSA1</accession>
<organism evidence="1 2">
    <name type="scientific">Palleniella muris</name>
    <dbReference type="NCBI Taxonomy" id="3038145"/>
    <lineage>
        <taxon>Bacteria</taxon>
        <taxon>Pseudomonadati</taxon>
        <taxon>Bacteroidota</taxon>
        <taxon>Bacteroidia</taxon>
        <taxon>Bacteroidales</taxon>
        <taxon>Prevotellaceae</taxon>
        <taxon>Palleniella</taxon>
    </lineage>
</organism>
<sequence>MRKTALLLVLFLSIPIIMQAKKQTVTLRILETSDVHGCFFPWDFINKRPMKGTLARLSTYLNNVRSENPDGVILLENGDILQGQPINYYYNYISPEKTNIAAQCINYLKYDAQNWGNHDTETGHPCYDKWGKEILAPVLGANVIDRKTGKPYLKPYTIIERKGIKVAVIGMITPAVPNWLAENLWSGLSFEDMVASSRKWVETVRKEEKPDIIIGLFHAGLSGGISANGYDEDASERVAKEVPGFDAILFGHDHRVYNNKIVNCENKEVLLCNPASNAQNVVDVTITITKSGKKIISKTIDGKIVDIRNMDVDNKFMAHFTKDIEDVKEWADRKIGTTDTTITTRDSFFGSSAFTDLVHNLQLSITGADISLTAPLTFNATLAKGDITVADMFNLYKFENQLYTMKLSGEEIRKHLEMSYDLWVNTMKSPDDHIMLLDNASGNDNQRSGFKNMTFNFDSAAGIIYTVDVTKPNGSKVNIISMADGSPFDEKKIYKVAVNSYRGNGGGELLTLGAGIPKEKLDERIIARTEHDQRWYLMKEIERLGYISPKANNNWKFIPEEWAKPAIERDRKIIFGE</sequence>
<reference evidence="1" key="1">
    <citation type="submission" date="2019-04" db="EMBL/GenBank/DDBJ databases">
        <title>Microbes associate with the intestines of laboratory mice.</title>
        <authorList>
            <person name="Navarre W."/>
            <person name="Wong E."/>
            <person name="Huang K."/>
            <person name="Tropini C."/>
            <person name="Ng K."/>
            <person name="Yu B."/>
        </authorList>
    </citation>
    <scope>NUCLEOTIDE SEQUENCE</scope>
    <source>
        <strain evidence="1">NM73_A23</strain>
    </source>
</reference>
<proteinExistence type="predicted"/>